<keyword evidence="4" id="KW-1185">Reference proteome</keyword>
<evidence type="ECO:0000256" key="2">
    <source>
        <dbReference type="SAM" id="Phobius"/>
    </source>
</evidence>
<proteinExistence type="predicted"/>
<organism evidence="3 4">
    <name type="scientific">Palleronia caenipelagi</name>
    <dbReference type="NCBI Taxonomy" id="2489174"/>
    <lineage>
        <taxon>Bacteria</taxon>
        <taxon>Pseudomonadati</taxon>
        <taxon>Pseudomonadota</taxon>
        <taxon>Alphaproteobacteria</taxon>
        <taxon>Rhodobacterales</taxon>
        <taxon>Roseobacteraceae</taxon>
        <taxon>Palleronia</taxon>
    </lineage>
</organism>
<reference evidence="3 4" key="1">
    <citation type="submission" date="2019-06" db="EMBL/GenBank/DDBJ databases">
        <title>Paenimaribius caenipelagi gen. nov., sp. nov., isolated from a tidal flat.</title>
        <authorList>
            <person name="Yoon J.-H."/>
        </authorList>
    </citation>
    <scope>NUCLEOTIDE SEQUENCE [LARGE SCALE GENOMIC DNA]</scope>
    <source>
        <strain evidence="3 4">JBTF-M29</strain>
    </source>
</reference>
<sequence length="111" mass="12852">MNRTEFIVATALILFVAFALGWFANWLVHRMTRVQQSDLNELDNLARGLHEAEEQRDQAIAYVQEREAEIANQLRATEAELQATMDTVRQLRSENEEMRDYIEQIQARSGG</sequence>
<evidence type="ECO:0000313" key="3">
    <source>
        <dbReference type="EMBL" id="TRD22755.1"/>
    </source>
</evidence>
<dbReference type="EMBL" id="VFSV01000004">
    <property type="protein sequence ID" value="TRD22755.1"/>
    <property type="molecule type" value="Genomic_DNA"/>
</dbReference>
<protein>
    <submittedName>
        <fullName evidence="3">Uncharacterized protein</fullName>
    </submittedName>
</protein>
<feature type="coiled-coil region" evidence="1">
    <location>
        <begin position="49"/>
        <end position="108"/>
    </location>
</feature>
<keyword evidence="2" id="KW-1133">Transmembrane helix</keyword>
<name>A0A547Q8P5_9RHOB</name>
<keyword evidence="2" id="KW-0812">Transmembrane</keyword>
<keyword evidence="2" id="KW-0472">Membrane</keyword>
<comment type="caution">
    <text evidence="3">The sequence shown here is derived from an EMBL/GenBank/DDBJ whole genome shotgun (WGS) entry which is preliminary data.</text>
</comment>
<evidence type="ECO:0000313" key="4">
    <source>
        <dbReference type="Proteomes" id="UP000318590"/>
    </source>
</evidence>
<dbReference type="AlphaFoldDB" id="A0A547Q8P5"/>
<dbReference type="OrthoDB" id="7870250at2"/>
<accession>A0A547Q8P5</accession>
<dbReference type="RefSeq" id="WP_142833333.1">
    <property type="nucleotide sequence ID" value="NZ_VFSV01000004.1"/>
</dbReference>
<gene>
    <name evidence="3" type="ORF">FEV53_02930</name>
</gene>
<keyword evidence="1" id="KW-0175">Coiled coil</keyword>
<evidence type="ECO:0000256" key="1">
    <source>
        <dbReference type="SAM" id="Coils"/>
    </source>
</evidence>
<dbReference type="Proteomes" id="UP000318590">
    <property type="component" value="Unassembled WGS sequence"/>
</dbReference>
<feature type="transmembrane region" description="Helical" evidence="2">
    <location>
        <begin position="6"/>
        <end position="28"/>
    </location>
</feature>